<feature type="compositionally biased region" description="Basic and acidic residues" evidence="1">
    <location>
        <begin position="316"/>
        <end position="341"/>
    </location>
</feature>
<dbReference type="Proteomes" id="UP000541810">
    <property type="component" value="Unassembled WGS sequence"/>
</dbReference>
<comment type="caution">
    <text evidence="4">The sequence shown here is derived from an EMBL/GenBank/DDBJ whole genome shotgun (WGS) entry which is preliminary data.</text>
</comment>
<feature type="compositionally biased region" description="Basic and acidic residues" evidence="1">
    <location>
        <begin position="234"/>
        <end position="243"/>
    </location>
</feature>
<evidence type="ECO:0000256" key="1">
    <source>
        <dbReference type="SAM" id="MobiDB-lite"/>
    </source>
</evidence>
<sequence>MQRIATPLLAAALFLPAGSSLAHFSSEHDEEHHHTEVDPEMKALYANVNGFEHKALITEKDGYRFITSNGIPDHVPGRFPTRGNPNTISAQNYTFRMPLDPEAADGEVRGRFLFGVAINGVPFEPGTAEIWTPNGRGRGADAPRDGWRYEALTGNINLGLDDHNAHVQNTGAYHYHALPVGVYEEAAGKPASRVPDQMVLIGYAADGFPIYGVWVHEDPNDPASKLIKPSSSYRVKEGSRPARSDVSPGGKYDGTFVQDWEYVEGLGDLDQHNGRHGVTPEYPDGTYYYVITEDYPFIPRSFYGNPDRSFAPARPHGTERGERGERRRGERRGGEDGERPRRPPPQR</sequence>
<accession>A0A7X0LL15</accession>
<reference evidence="4 5" key="1">
    <citation type="submission" date="2020-08" db="EMBL/GenBank/DDBJ databases">
        <title>Genomic Encyclopedia of Type Strains, Phase IV (KMG-IV): sequencing the most valuable type-strain genomes for metagenomic binning, comparative biology and taxonomic classification.</title>
        <authorList>
            <person name="Goeker M."/>
        </authorList>
    </citation>
    <scope>NUCLEOTIDE SEQUENCE [LARGE SCALE GENOMIC DNA]</scope>
    <source>
        <strain evidence="4 5">DSM 103725</strain>
    </source>
</reference>
<feature type="domain" description="YHYH" evidence="3">
    <location>
        <begin position="95"/>
        <end position="304"/>
    </location>
</feature>
<keyword evidence="5" id="KW-1185">Reference proteome</keyword>
<gene>
    <name evidence="4" type="ORF">HNQ40_001992</name>
</gene>
<name>A0A7X0LL15_9BACT</name>
<dbReference type="RefSeq" id="WP_221435470.1">
    <property type="nucleotide sequence ID" value="NZ_JACHGY010000001.1"/>
</dbReference>
<dbReference type="EMBL" id="JACHGY010000001">
    <property type="protein sequence ID" value="MBB6430186.1"/>
    <property type="molecule type" value="Genomic_DNA"/>
</dbReference>
<feature type="region of interest" description="Disordered" evidence="1">
    <location>
        <begin position="225"/>
        <end position="251"/>
    </location>
</feature>
<evidence type="ECO:0000313" key="4">
    <source>
        <dbReference type="EMBL" id="MBB6430186.1"/>
    </source>
</evidence>
<evidence type="ECO:0000259" key="3">
    <source>
        <dbReference type="Pfam" id="PF14240"/>
    </source>
</evidence>
<feature type="chain" id="PRO_5031196413" description="YHYH domain-containing protein" evidence="2">
    <location>
        <begin position="23"/>
        <end position="347"/>
    </location>
</feature>
<evidence type="ECO:0000313" key="5">
    <source>
        <dbReference type="Proteomes" id="UP000541810"/>
    </source>
</evidence>
<proteinExistence type="predicted"/>
<dbReference type="InterPro" id="IPR025924">
    <property type="entry name" value="YHYH_dom"/>
</dbReference>
<feature type="signal peptide" evidence="2">
    <location>
        <begin position="1"/>
        <end position="22"/>
    </location>
</feature>
<dbReference type="Pfam" id="PF14240">
    <property type="entry name" value="YHYH"/>
    <property type="match status" value="1"/>
</dbReference>
<feature type="region of interest" description="Disordered" evidence="1">
    <location>
        <begin position="304"/>
        <end position="347"/>
    </location>
</feature>
<keyword evidence="2" id="KW-0732">Signal</keyword>
<protein>
    <recommendedName>
        <fullName evidence="3">YHYH domain-containing protein</fullName>
    </recommendedName>
</protein>
<organism evidence="4 5">
    <name type="scientific">Algisphaera agarilytica</name>
    <dbReference type="NCBI Taxonomy" id="1385975"/>
    <lineage>
        <taxon>Bacteria</taxon>
        <taxon>Pseudomonadati</taxon>
        <taxon>Planctomycetota</taxon>
        <taxon>Phycisphaerae</taxon>
        <taxon>Phycisphaerales</taxon>
        <taxon>Phycisphaeraceae</taxon>
        <taxon>Algisphaera</taxon>
    </lineage>
</organism>
<dbReference type="AlphaFoldDB" id="A0A7X0LL15"/>
<evidence type="ECO:0000256" key="2">
    <source>
        <dbReference type="SAM" id="SignalP"/>
    </source>
</evidence>